<reference evidence="7" key="1">
    <citation type="journal article" date="2014" name="Int. J. Syst. Evol. Microbiol.">
        <title>Complete genome sequence of Corynebacterium casei LMG S-19264T (=DSM 44701T), isolated from a smear-ripened cheese.</title>
        <authorList>
            <consortium name="US DOE Joint Genome Institute (JGI-PGF)"/>
            <person name="Walter F."/>
            <person name="Albersmeier A."/>
            <person name="Kalinowski J."/>
            <person name="Ruckert C."/>
        </authorList>
    </citation>
    <scope>NUCLEOTIDE SEQUENCE</scope>
    <source>
        <strain evidence="7">CGMCC 1.15290</strain>
    </source>
</reference>
<dbReference type="GO" id="GO:0030313">
    <property type="term" value="C:cell envelope"/>
    <property type="evidence" value="ECO:0007669"/>
    <property type="project" value="UniProtKB-SubCell"/>
</dbReference>
<dbReference type="Gene3D" id="3.40.30.10">
    <property type="entry name" value="Glutaredoxin"/>
    <property type="match status" value="1"/>
</dbReference>
<dbReference type="CDD" id="cd02966">
    <property type="entry name" value="TlpA_like_family"/>
    <property type="match status" value="1"/>
</dbReference>
<evidence type="ECO:0000256" key="1">
    <source>
        <dbReference type="ARBA" id="ARBA00004196"/>
    </source>
</evidence>
<dbReference type="Proteomes" id="UP000627292">
    <property type="component" value="Unassembled WGS sequence"/>
</dbReference>
<dbReference type="InterPro" id="IPR025380">
    <property type="entry name" value="DUF4369"/>
</dbReference>
<accession>A0A917MWU0</accession>
<comment type="subcellular location">
    <subcellularLocation>
        <location evidence="1">Cell envelope</location>
    </subcellularLocation>
</comment>
<dbReference type="SUPFAM" id="SSF52833">
    <property type="entry name" value="Thioredoxin-like"/>
    <property type="match status" value="1"/>
</dbReference>
<dbReference type="EMBL" id="BMIB01000003">
    <property type="protein sequence ID" value="GGH71004.1"/>
    <property type="molecule type" value="Genomic_DNA"/>
</dbReference>
<reference evidence="7" key="2">
    <citation type="submission" date="2020-09" db="EMBL/GenBank/DDBJ databases">
        <authorList>
            <person name="Sun Q."/>
            <person name="Zhou Y."/>
        </authorList>
    </citation>
    <scope>NUCLEOTIDE SEQUENCE</scope>
    <source>
        <strain evidence="7">CGMCC 1.15290</strain>
    </source>
</reference>
<evidence type="ECO:0000256" key="5">
    <source>
        <dbReference type="SAM" id="SignalP"/>
    </source>
</evidence>
<dbReference type="RefSeq" id="WP_188953612.1">
    <property type="nucleotide sequence ID" value="NZ_BMIB01000003.1"/>
</dbReference>
<evidence type="ECO:0000313" key="8">
    <source>
        <dbReference type="Proteomes" id="UP000627292"/>
    </source>
</evidence>
<name>A0A917MWU0_9BACT</name>
<dbReference type="AlphaFoldDB" id="A0A917MWU0"/>
<organism evidence="7 8">
    <name type="scientific">Filimonas zeae</name>
    <dbReference type="NCBI Taxonomy" id="1737353"/>
    <lineage>
        <taxon>Bacteria</taxon>
        <taxon>Pseudomonadati</taxon>
        <taxon>Bacteroidota</taxon>
        <taxon>Chitinophagia</taxon>
        <taxon>Chitinophagales</taxon>
        <taxon>Chitinophagaceae</taxon>
        <taxon>Filimonas</taxon>
    </lineage>
</organism>
<dbReference type="Pfam" id="PF14289">
    <property type="entry name" value="DUF4369"/>
    <property type="match status" value="1"/>
</dbReference>
<feature type="signal peptide" evidence="5">
    <location>
        <begin position="1"/>
        <end position="19"/>
    </location>
</feature>
<keyword evidence="3" id="KW-1015">Disulfide bond</keyword>
<dbReference type="Pfam" id="PF00578">
    <property type="entry name" value="AhpC-TSA"/>
    <property type="match status" value="1"/>
</dbReference>
<dbReference type="PANTHER" id="PTHR42852:SF6">
    <property type="entry name" value="THIOL:DISULFIDE INTERCHANGE PROTEIN DSBE"/>
    <property type="match status" value="1"/>
</dbReference>
<dbReference type="InterPro" id="IPR036249">
    <property type="entry name" value="Thioredoxin-like_sf"/>
</dbReference>
<gene>
    <name evidence="7" type="ORF">GCM10011379_29890</name>
</gene>
<evidence type="ECO:0000259" key="6">
    <source>
        <dbReference type="PROSITE" id="PS51352"/>
    </source>
</evidence>
<keyword evidence="5" id="KW-0732">Signal</keyword>
<evidence type="ECO:0000256" key="2">
    <source>
        <dbReference type="ARBA" id="ARBA00022748"/>
    </source>
</evidence>
<dbReference type="InterPro" id="IPR013766">
    <property type="entry name" value="Thioredoxin_domain"/>
</dbReference>
<dbReference type="PROSITE" id="PS51352">
    <property type="entry name" value="THIOREDOXIN_2"/>
    <property type="match status" value="1"/>
</dbReference>
<dbReference type="GO" id="GO:0016209">
    <property type="term" value="F:antioxidant activity"/>
    <property type="evidence" value="ECO:0007669"/>
    <property type="project" value="InterPro"/>
</dbReference>
<dbReference type="GO" id="GO:0016491">
    <property type="term" value="F:oxidoreductase activity"/>
    <property type="evidence" value="ECO:0007669"/>
    <property type="project" value="InterPro"/>
</dbReference>
<comment type="caution">
    <text evidence="7">The sequence shown here is derived from an EMBL/GenBank/DDBJ whole genome shotgun (WGS) entry which is preliminary data.</text>
</comment>
<keyword evidence="2" id="KW-0201">Cytochrome c-type biogenesis</keyword>
<dbReference type="InterPro" id="IPR050553">
    <property type="entry name" value="Thioredoxin_ResA/DsbE_sf"/>
</dbReference>
<dbReference type="InterPro" id="IPR000866">
    <property type="entry name" value="AhpC/TSA"/>
</dbReference>
<evidence type="ECO:0000313" key="7">
    <source>
        <dbReference type="EMBL" id="GGH71004.1"/>
    </source>
</evidence>
<evidence type="ECO:0000256" key="3">
    <source>
        <dbReference type="ARBA" id="ARBA00023157"/>
    </source>
</evidence>
<dbReference type="PANTHER" id="PTHR42852">
    <property type="entry name" value="THIOL:DISULFIDE INTERCHANGE PROTEIN DSBE"/>
    <property type="match status" value="1"/>
</dbReference>
<feature type="chain" id="PRO_5037046352" evidence="5">
    <location>
        <begin position="20"/>
        <end position="399"/>
    </location>
</feature>
<sequence length="399" mass="44515">MKKIATFLAVLLLPCLTIAQIKEKGAFVLNVQIQQANPNVKLYLAYQFDGKRILDSADNKNGTYTFAGTVERPLHATLVSDHNQLGIQQLMKSSAKGASIDAMKIYLHPDTINLKTEKLVQNGVFPGSGMNNDNESLKGLLKAIDDERKAISQQLRSRGFIISTNDNTSRLPISEADSIQIRALVTRLDSLGAATRPVYKKFITDNPNSYIALQSLIMYAGSFPDVFVIEPMFNRLSAEVRNTSAGREFARFLTDRENILPGTKAPGFTQSDTEGKPVSLSSFNGKYVLIDFWASWCAPCRAANPELVRLYNDFKDRNFTILGVSLDEQAGKKLWLKAIKDDQLTWTQVSDLKHWDNSVVKLYSVRAIPQSFLIDPDGIIVARGLNLAELREKLQEILK</sequence>
<proteinExistence type="predicted"/>
<protein>
    <submittedName>
        <fullName evidence="7">Thiol:disulfide interchange protein</fullName>
    </submittedName>
</protein>
<keyword evidence="8" id="KW-1185">Reference proteome</keyword>
<feature type="domain" description="Thioredoxin" evidence="6">
    <location>
        <begin position="259"/>
        <end position="399"/>
    </location>
</feature>
<keyword evidence="4" id="KW-0676">Redox-active center</keyword>
<evidence type="ECO:0000256" key="4">
    <source>
        <dbReference type="ARBA" id="ARBA00023284"/>
    </source>
</evidence>
<dbReference type="GO" id="GO:0017004">
    <property type="term" value="P:cytochrome complex assembly"/>
    <property type="evidence" value="ECO:0007669"/>
    <property type="project" value="UniProtKB-KW"/>
</dbReference>